<dbReference type="Proteomes" id="UP000595437">
    <property type="component" value="Chromosome 3"/>
</dbReference>
<feature type="coiled-coil region" evidence="1">
    <location>
        <begin position="15"/>
        <end position="49"/>
    </location>
</feature>
<evidence type="ECO:0000256" key="1">
    <source>
        <dbReference type="SAM" id="Coils"/>
    </source>
</evidence>
<dbReference type="AlphaFoldDB" id="A0A7T8QRX3"/>
<evidence type="ECO:0000313" key="3">
    <source>
        <dbReference type="Proteomes" id="UP000595437"/>
    </source>
</evidence>
<dbReference type="EMBL" id="CP045892">
    <property type="protein sequence ID" value="QQP52985.1"/>
    <property type="molecule type" value="Genomic_DNA"/>
</dbReference>
<evidence type="ECO:0000313" key="2">
    <source>
        <dbReference type="EMBL" id="QQP52985.1"/>
    </source>
</evidence>
<name>A0A7T8QRX3_CALRO</name>
<gene>
    <name evidence="2" type="ORF">FKW44_005303</name>
</gene>
<organism evidence="2 3">
    <name type="scientific">Caligus rogercresseyi</name>
    <name type="common">Sea louse</name>
    <dbReference type="NCBI Taxonomy" id="217165"/>
    <lineage>
        <taxon>Eukaryota</taxon>
        <taxon>Metazoa</taxon>
        <taxon>Ecdysozoa</taxon>
        <taxon>Arthropoda</taxon>
        <taxon>Crustacea</taxon>
        <taxon>Multicrustacea</taxon>
        <taxon>Hexanauplia</taxon>
        <taxon>Copepoda</taxon>
        <taxon>Siphonostomatoida</taxon>
        <taxon>Caligidae</taxon>
        <taxon>Caligus</taxon>
    </lineage>
</organism>
<accession>A0A7T8QRX3</accession>
<feature type="non-terminal residue" evidence="2">
    <location>
        <position position="51"/>
    </location>
</feature>
<reference evidence="3" key="1">
    <citation type="submission" date="2021-01" db="EMBL/GenBank/DDBJ databases">
        <title>Caligus Genome Assembly.</title>
        <authorList>
            <person name="Gallardo-Escarate C."/>
        </authorList>
    </citation>
    <scope>NUCLEOTIDE SEQUENCE [LARGE SCALE GENOMIC DNA]</scope>
</reference>
<dbReference type="OrthoDB" id="6612817at2759"/>
<proteinExistence type="predicted"/>
<protein>
    <submittedName>
        <fullName evidence="2">Cytohesin1like</fullName>
    </submittedName>
</protein>
<keyword evidence="1" id="KW-0175">Coiled coil</keyword>
<sequence>MLRRLHLTPEEQKVLHSIRRRKVELLQEISQLKDELNEVNSEIEAMDTEEG</sequence>
<keyword evidence="3" id="KW-1185">Reference proteome</keyword>